<feature type="transmembrane region" description="Helical" evidence="1">
    <location>
        <begin position="69"/>
        <end position="86"/>
    </location>
</feature>
<feature type="transmembrane region" description="Helical" evidence="1">
    <location>
        <begin position="12"/>
        <end position="30"/>
    </location>
</feature>
<dbReference type="EMBL" id="JDYK01000005">
    <property type="protein sequence ID" value="EWS81829.1"/>
    <property type="molecule type" value="Genomic_DNA"/>
</dbReference>
<evidence type="ECO:0000313" key="2">
    <source>
        <dbReference type="EMBL" id="EWS81829.1"/>
    </source>
</evidence>
<proteinExistence type="predicted"/>
<protein>
    <recommendedName>
        <fullName evidence="4">Histidine kinase</fullName>
    </recommendedName>
</protein>
<sequence length="340" mass="36376">MQPWIVLRSSRAAWVIAACLVLTHAVLVALTPDIRLISVTVIAGLLGLAVGAAILMLDGAPRMSRARAAAVIATVALTTAVVEHGLPFSDDLGWAGWHFGALTFLLLAMAVRGRVGMAWVGLAAMFLVTLVWALAAGGSPLVAAELIVRHAGTLLVGTWVAMGLDRMGRRLDRVRGSAIARAATEVSAAAAEQERRTRIDGVLERAMPVLEVIASEGGIGEEDRVRARVLEAALRDEIRVPGLVRQRAFTDAVEAARRAGREVLLLDDAEDAPETRRARDRLTLAMAPVLARVTDARMTLRFSGRPGAYRLTLVSDSHDEVLRWNDEDGVSGAEEAALTR</sequence>
<keyword evidence="1" id="KW-1133">Transmembrane helix</keyword>
<dbReference type="STRING" id="396014.BF93_14750"/>
<keyword evidence="1" id="KW-0812">Transmembrane</keyword>
<dbReference type="HOGENOM" id="CLU_815526_0_0_11"/>
<gene>
    <name evidence="2" type="ORF">BF93_14750</name>
</gene>
<dbReference type="PATRIC" id="fig|396014.3.peg.1296"/>
<dbReference type="AlphaFoldDB" id="Z9JUE7"/>
<evidence type="ECO:0000256" key="1">
    <source>
        <dbReference type="SAM" id="Phobius"/>
    </source>
</evidence>
<feature type="transmembrane region" description="Helical" evidence="1">
    <location>
        <begin position="118"/>
        <end position="135"/>
    </location>
</feature>
<reference evidence="2 3" key="1">
    <citation type="submission" date="2014-02" db="EMBL/GenBank/DDBJ databases">
        <title>Genome sequence of Brachybacterium phenoliresistens strain W13A50.</title>
        <authorList>
            <person name="Wang X."/>
        </authorList>
    </citation>
    <scope>NUCLEOTIDE SEQUENCE [LARGE SCALE GENOMIC DNA]</scope>
    <source>
        <strain evidence="2 3">W13A50</strain>
    </source>
</reference>
<keyword evidence="3" id="KW-1185">Reference proteome</keyword>
<name>Z9JUE7_9MICO</name>
<feature type="transmembrane region" description="Helical" evidence="1">
    <location>
        <begin position="92"/>
        <end position="111"/>
    </location>
</feature>
<accession>Z9JUE7</accession>
<feature type="transmembrane region" description="Helical" evidence="1">
    <location>
        <begin position="36"/>
        <end position="57"/>
    </location>
</feature>
<dbReference type="OrthoDB" id="4881511at2"/>
<evidence type="ECO:0000313" key="3">
    <source>
        <dbReference type="Proteomes" id="UP000023067"/>
    </source>
</evidence>
<evidence type="ECO:0008006" key="4">
    <source>
        <dbReference type="Google" id="ProtNLM"/>
    </source>
</evidence>
<comment type="caution">
    <text evidence="2">The sequence shown here is derived from an EMBL/GenBank/DDBJ whole genome shotgun (WGS) entry which is preliminary data.</text>
</comment>
<dbReference type="RefSeq" id="WP_038371516.1">
    <property type="nucleotide sequence ID" value="NZ_KK069991.1"/>
</dbReference>
<dbReference type="Proteomes" id="UP000023067">
    <property type="component" value="Unassembled WGS sequence"/>
</dbReference>
<organism evidence="2 3">
    <name type="scientific">Brachybacterium phenoliresistens</name>
    <dbReference type="NCBI Taxonomy" id="396014"/>
    <lineage>
        <taxon>Bacteria</taxon>
        <taxon>Bacillati</taxon>
        <taxon>Actinomycetota</taxon>
        <taxon>Actinomycetes</taxon>
        <taxon>Micrococcales</taxon>
        <taxon>Dermabacteraceae</taxon>
        <taxon>Brachybacterium</taxon>
    </lineage>
</organism>
<dbReference type="eggNOG" id="COG3850">
    <property type="taxonomic scope" value="Bacteria"/>
</dbReference>
<feature type="transmembrane region" description="Helical" evidence="1">
    <location>
        <begin position="147"/>
        <end position="164"/>
    </location>
</feature>
<keyword evidence="1" id="KW-0472">Membrane</keyword>